<sequence length="178" mass="20341">MKREKLSMQQLHRISVEEFKRSEKLNIRVVLDNVRSMNNVGSVFRTSDAFLIDRLYLCGITPRPPHREIQKTALGATESVDWTYFPQTVQALEELRKEDYTIYAVEQTTDSIMLNEFKPAKEEKIAVIMGNEVEGVSQSALELCDKVVEIPQFGTKHSLNVSTSCAIVLWQIVSSVKY</sequence>
<feature type="domain" description="tRNA/rRNA methyltransferase SpoU type" evidence="3">
    <location>
        <begin position="27"/>
        <end position="170"/>
    </location>
</feature>
<dbReference type="Pfam" id="PF00588">
    <property type="entry name" value="SpoU_methylase"/>
    <property type="match status" value="1"/>
</dbReference>
<evidence type="ECO:0000256" key="2">
    <source>
        <dbReference type="ARBA" id="ARBA00022679"/>
    </source>
</evidence>
<accession>A0A9D1UHQ2</accession>
<dbReference type="PANTHER" id="PTHR46429">
    <property type="entry name" value="23S RRNA (GUANOSINE-2'-O-)-METHYLTRANSFERASE RLMB"/>
    <property type="match status" value="1"/>
</dbReference>
<dbReference type="InterPro" id="IPR029028">
    <property type="entry name" value="Alpha/beta_knot_MTases"/>
</dbReference>
<dbReference type="GO" id="GO:0032259">
    <property type="term" value="P:methylation"/>
    <property type="evidence" value="ECO:0007669"/>
    <property type="project" value="UniProtKB-KW"/>
</dbReference>
<gene>
    <name evidence="4" type="ORF">IAC47_05925</name>
</gene>
<evidence type="ECO:0000259" key="3">
    <source>
        <dbReference type="Pfam" id="PF00588"/>
    </source>
</evidence>
<reference evidence="4" key="2">
    <citation type="submission" date="2021-04" db="EMBL/GenBank/DDBJ databases">
        <authorList>
            <person name="Gilroy R."/>
        </authorList>
    </citation>
    <scope>NUCLEOTIDE SEQUENCE</scope>
    <source>
        <strain evidence="4">Gambia16-930</strain>
    </source>
</reference>
<dbReference type="InterPro" id="IPR004441">
    <property type="entry name" value="rRNA_MeTrfase_TrmH"/>
</dbReference>
<evidence type="ECO:0000256" key="1">
    <source>
        <dbReference type="ARBA" id="ARBA00022603"/>
    </source>
</evidence>
<evidence type="ECO:0000313" key="4">
    <source>
        <dbReference type="EMBL" id="HIW87793.1"/>
    </source>
</evidence>
<dbReference type="GO" id="GO:0008173">
    <property type="term" value="F:RNA methyltransferase activity"/>
    <property type="evidence" value="ECO:0007669"/>
    <property type="project" value="InterPro"/>
</dbReference>
<dbReference type="GO" id="GO:0006396">
    <property type="term" value="P:RNA processing"/>
    <property type="evidence" value="ECO:0007669"/>
    <property type="project" value="InterPro"/>
</dbReference>
<dbReference type="AlphaFoldDB" id="A0A9D1UHQ2"/>
<evidence type="ECO:0000313" key="5">
    <source>
        <dbReference type="Proteomes" id="UP000824267"/>
    </source>
</evidence>
<dbReference type="EMBL" id="DXGG01000187">
    <property type="protein sequence ID" value="HIW87793.1"/>
    <property type="molecule type" value="Genomic_DNA"/>
</dbReference>
<keyword evidence="2" id="KW-0808">Transferase</keyword>
<dbReference type="CDD" id="cd18097">
    <property type="entry name" value="SpoU-like"/>
    <property type="match status" value="1"/>
</dbReference>
<proteinExistence type="predicted"/>
<dbReference type="InterPro" id="IPR001537">
    <property type="entry name" value="SpoU_MeTrfase"/>
</dbReference>
<dbReference type="PANTHER" id="PTHR46429:SF1">
    <property type="entry name" value="23S RRNA (GUANOSINE-2'-O-)-METHYLTRANSFERASE RLMB"/>
    <property type="match status" value="1"/>
</dbReference>
<comment type="caution">
    <text evidence="4">The sequence shown here is derived from an EMBL/GenBank/DDBJ whole genome shotgun (WGS) entry which is preliminary data.</text>
</comment>
<protein>
    <submittedName>
        <fullName evidence="4">RNA methyltransferase</fullName>
    </submittedName>
</protein>
<dbReference type="SUPFAM" id="SSF75217">
    <property type="entry name" value="alpha/beta knot"/>
    <property type="match status" value="1"/>
</dbReference>
<dbReference type="Proteomes" id="UP000824267">
    <property type="component" value="Unassembled WGS sequence"/>
</dbReference>
<dbReference type="GO" id="GO:0003723">
    <property type="term" value="F:RNA binding"/>
    <property type="evidence" value="ECO:0007669"/>
    <property type="project" value="InterPro"/>
</dbReference>
<dbReference type="GO" id="GO:0005829">
    <property type="term" value="C:cytosol"/>
    <property type="evidence" value="ECO:0007669"/>
    <property type="project" value="TreeGrafter"/>
</dbReference>
<keyword evidence="1 4" id="KW-0489">Methyltransferase</keyword>
<reference evidence="4" key="1">
    <citation type="journal article" date="2021" name="PeerJ">
        <title>Extensive microbial diversity within the chicken gut microbiome revealed by metagenomics and culture.</title>
        <authorList>
            <person name="Gilroy R."/>
            <person name="Ravi A."/>
            <person name="Getino M."/>
            <person name="Pursley I."/>
            <person name="Horton D.L."/>
            <person name="Alikhan N.F."/>
            <person name="Baker D."/>
            <person name="Gharbi K."/>
            <person name="Hall N."/>
            <person name="Watson M."/>
            <person name="Adriaenssens E.M."/>
            <person name="Foster-Nyarko E."/>
            <person name="Jarju S."/>
            <person name="Secka A."/>
            <person name="Antonio M."/>
            <person name="Oren A."/>
            <person name="Chaudhuri R.R."/>
            <person name="La Ragione R."/>
            <person name="Hildebrand F."/>
            <person name="Pallen M.J."/>
        </authorList>
    </citation>
    <scope>NUCLEOTIDE SEQUENCE</scope>
    <source>
        <strain evidence="4">Gambia16-930</strain>
    </source>
</reference>
<dbReference type="Gene3D" id="3.40.1280.10">
    <property type="match status" value="1"/>
</dbReference>
<organism evidence="4 5">
    <name type="scientific">Candidatus Onthomorpha intestinigallinarum</name>
    <dbReference type="NCBI Taxonomy" id="2840880"/>
    <lineage>
        <taxon>Bacteria</taxon>
        <taxon>Pseudomonadati</taxon>
        <taxon>Bacteroidota</taxon>
        <taxon>Bacteroidia</taxon>
        <taxon>Bacteroidales</taxon>
        <taxon>Candidatus Onthomorpha</taxon>
    </lineage>
</organism>
<dbReference type="InterPro" id="IPR029026">
    <property type="entry name" value="tRNA_m1G_MTases_N"/>
</dbReference>
<name>A0A9D1UHQ2_9BACT</name>